<dbReference type="PANTHER" id="PTHR43330">
    <property type="entry name" value="METHIONINE AMINOPEPTIDASE"/>
    <property type="match status" value="1"/>
</dbReference>
<feature type="binding site" evidence="6">
    <location>
        <position position="203"/>
    </location>
    <ligand>
        <name>a divalent metal cation</name>
        <dbReference type="ChEBI" id="CHEBI:60240"/>
        <label>2</label>
        <note>catalytic</note>
    </ligand>
</feature>
<comment type="subunit">
    <text evidence="6">Monomer.</text>
</comment>
<evidence type="ECO:0000256" key="6">
    <source>
        <dbReference type="HAMAP-Rule" id="MF_01974"/>
    </source>
</evidence>
<dbReference type="PANTHER" id="PTHR43330:SF13">
    <property type="entry name" value="METHIONINE AMINOPEPTIDASE 2"/>
    <property type="match status" value="1"/>
</dbReference>
<dbReference type="SUPFAM" id="SSF55920">
    <property type="entry name" value="Creatinase/aminopeptidase"/>
    <property type="match status" value="1"/>
</dbReference>
<keyword evidence="3 6" id="KW-0645">Protease</keyword>
<evidence type="ECO:0000256" key="5">
    <source>
        <dbReference type="ARBA" id="ARBA00022801"/>
    </source>
</evidence>
<feature type="binding site" evidence="6">
    <location>
        <position position="176"/>
    </location>
    <ligand>
        <name>substrate</name>
    </ligand>
</feature>
<feature type="binding site" evidence="6">
    <location>
        <position position="94"/>
    </location>
    <ligand>
        <name>a divalent metal cation</name>
        <dbReference type="ChEBI" id="CHEBI:60240"/>
        <label>1</label>
    </ligand>
</feature>
<reference evidence="9 10" key="1">
    <citation type="submission" date="2014-11" db="EMBL/GenBank/DDBJ databases">
        <title>Genome sequence of Flavihumibacter solisilvae 3-3.</title>
        <authorList>
            <person name="Zhou G."/>
            <person name="Li M."/>
            <person name="Wang G."/>
        </authorList>
    </citation>
    <scope>NUCLEOTIDE SEQUENCE [LARGE SCALE GENOMIC DNA]</scope>
    <source>
        <strain evidence="9 10">3-3</strain>
    </source>
</reference>
<dbReference type="InterPro" id="IPR000994">
    <property type="entry name" value="Pept_M24"/>
</dbReference>
<gene>
    <name evidence="6" type="primary">map</name>
    <name evidence="9" type="ORF">OI18_20315</name>
</gene>
<comment type="catalytic activity">
    <reaction evidence="6 7">
        <text>Release of N-terminal amino acids, preferentially methionine, from peptides and arylamides.</text>
        <dbReference type="EC" id="3.4.11.18"/>
    </reaction>
</comment>
<feature type="binding site" evidence="6">
    <location>
        <position position="169"/>
    </location>
    <ligand>
        <name>a divalent metal cation</name>
        <dbReference type="ChEBI" id="CHEBI:60240"/>
        <label>2</label>
        <note>catalytic</note>
    </ligand>
</feature>
<evidence type="ECO:0000256" key="7">
    <source>
        <dbReference type="RuleBase" id="RU003653"/>
    </source>
</evidence>
<proteinExistence type="inferred from homology"/>
<dbReference type="GO" id="GO:0070006">
    <property type="term" value="F:metalloaminopeptidase activity"/>
    <property type="evidence" value="ECO:0007669"/>
    <property type="project" value="UniProtKB-UniRule"/>
</dbReference>
<feature type="binding site" evidence="6">
    <location>
        <position position="105"/>
    </location>
    <ligand>
        <name>a divalent metal cation</name>
        <dbReference type="ChEBI" id="CHEBI:60240"/>
        <label>1</label>
    </ligand>
</feature>
<organism evidence="9 10">
    <name type="scientific">Flavihumibacter solisilvae</name>
    <dbReference type="NCBI Taxonomy" id="1349421"/>
    <lineage>
        <taxon>Bacteria</taxon>
        <taxon>Pseudomonadati</taxon>
        <taxon>Bacteroidota</taxon>
        <taxon>Chitinophagia</taxon>
        <taxon>Chitinophagales</taxon>
        <taxon>Chitinophagaceae</taxon>
        <taxon>Flavihumibacter</taxon>
    </lineage>
</organism>
<keyword evidence="10" id="KW-1185">Reference proteome</keyword>
<dbReference type="PRINTS" id="PR00599">
    <property type="entry name" value="MAPEPTIDASE"/>
</dbReference>
<evidence type="ECO:0000256" key="2">
    <source>
        <dbReference type="ARBA" id="ARBA00022438"/>
    </source>
</evidence>
<dbReference type="Proteomes" id="UP000031408">
    <property type="component" value="Unassembled WGS sequence"/>
</dbReference>
<evidence type="ECO:0000256" key="1">
    <source>
        <dbReference type="ARBA" id="ARBA00002521"/>
    </source>
</evidence>
<dbReference type="Pfam" id="PF00557">
    <property type="entry name" value="Peptidase_M24"/>
    <property type="match status" value="1"/>
</dbReference>
<evidence type="ECO:0000313" key="10">
    <source>
        <dbReference type="Proteomes" id="UP000031408"/>
    </source>
</evidence>
<dbReference type="CDD" id="cd01086">
    <property type="entry name" value="MetAP1"/>
    <property type="match status" value="1"/>
</dbReference>
<keyword evidence="5 6" id="KW-0378">Hydrolase</keyword>
<name>A0A0C1LB73_9BACT</name>
<dbReference type="EC" id="3.4.11.18" evidence="6 7"/>
<dbReference type="EMBL" id="JSVC01000027">
    <property type="protein sequence ID" value="KIC92778.1"/>
    <property type="molecule type" value="Genomic_DNA"/>
</dbReference>
<keyword evidence="4 6" id="KW-0479">Metal-binding</keyword>
<dbReference type="STRING" id="1349421.OI18_20315"/>
<evidence type="ECO:0000256" key="4">
    <source>
        <dbReference type="ARBA" id="ARBA00022723"/>
    </source>
</evidence>
<evidence type="ECO:0000256" key="3">
    <source>
        <dbReference type="ARBA" id="ARBA00022670"/>
    </source>
</evidence>
<comment type="similarity">
    <text evidence="6">Belongs to the peptidase M24A family. Methionine aminopeptidase type 1 subfamily.</text>
</comment>
<dbReference type="GO" id="GO:0004239">
    <property type="term" value="F:initiator methionyl aminopeptidase activity"/>
    <property type="evidence" value="ECO:0007669"/>
    <property type="project" value="UniProtKB-UniRule"/>
</dbReference>
<keyword evidence="2 6" id="KW-0031">Aminopeptidase</keyword>
<sequence length="256" mass="28109">MSIASHEELLGMRKVSEVVALALRKMREYALPGMDCRELDEYGGRLILAAGANPAPKMSYGFPGYTCISVNHEVAHGIPASTKILREGDLINIDVSAELDGFWSDNGGSFVLGGKDPHAHQPLVDASEEILMKAIATIRPGMRIAELGRFIESSARKRGYRVIRNLVGHGIGRKLHEHPKYIPNYYDGSNFDRFRKNMVVAIETFISTGSVYARDSNDGWTLVTGDKSFVAQHEHTIMITDELPLILTAANGIGAQ</sequence>
<dbReference type="InterPro" id="IPR002467">
    <property type="entry name" value="Pept_M24A_MAP1"/>
</dbReference>
<dbReference type="InterPro" id="IPR001714">
    <property type="entry name" value="Pept_M24_MAP"/>
</dbReference>
<comment type="cofactor">
    <cofactor evidence="6">
        <name>Co(2+)</name>
        <dbReference type="ChEBI" id="CHEBI:48828"/>
    </cofactor>
    <cofactor evidence="6">
        <name>Zn(2+)</name>
        <dbReference type="ChEBI" id="CHEBI:29105"/>
    </cofactor>
    <cofactor evidence="6">
        <name>Mn(2+)</name>
        <dbReference type="ChEBI" id="CHEBI:29035"/>
    </cofactor>
    <cofactor evidence="6">
        <name>Fe(2+)</name>
        <dbReference type="ChEBI" id="CHEBI:29033"/>
    </cofactor>
    <text evidence="6">Binds 2 divalent metal cations per subunit. Has a high-affinity and a low affinity metal-binding site. The true nature of the physiological cofactor is under debate. The enzyme is active with cobalt, zinc, manganese or divalent iron ions. Most likely, methionine aminopeptidases function as mononuclear Fe(2+)-metalloproteases under physiological conditions, and the catalytically relevant metal-binding site has been assigned to the histidine-containing high-affinity site.</text>
</comment>
<dbReference type="AlphaFoldDB" id="A0A0C1LB73"/>
<feature type="binding site" evidence="6">
    <location>
        <position position="76"/>
    </location>
    <ligand>
        <name>substrate</name>
    </ligand>
</feature>
<feature type="binding site" evidence="6">
    <location>
        <position position="105"/>
    </location>
    <ligand>
        <name>a divalent metal cation</name>
        <dbReference type="ChEBI" id="CHEBI:60240"/>
        <label>2</label>
        <note>catalytic</note>
    </ligand>
</feature>
<dbReference type="GO" id="GO:0006508">
    <property type="term" value="P:proteolysis"/>
    <property type="evidence" value="ECO:0007669"/>
    <property type="project" value="UniProtKB-KW"/>
</dbReference>
<dbReference type="OrthoDB" id="9802055at2"/>
<dbReference type="RefSeq" id="WP_039143348.1">
    <property type="nucleotide sequence ID" value="NZ_JSVC01000027.1"/>
</dbReference>
<protein>
    <recommendedName>
        <fullName evidence="6 7">Methionine aminopeptidase</fullName>
        <shortName evidence="6">MAP</shortName>
        <shortName evidence="6">MetAP</shortName>
        <ecNumber evidence="6 7">3.4.11.18</ecNumber>
    </recommendedName>
    <alternativeName>
        <fullName evidence="6">Peptidase M</fullName>
    </alternativeName>
</protein>
<feature type="binding site" evidence="6">
    <location>
        <position position="234"/>
    </location>
    <ligand>
        <name>a divalent metal cation</name>
        <dbReference type="ChEBI" id="CHEBI:60240"/>
        <label>2</label>
        <note>catalytic</note>
    </ligand>
</feature>
<dbReference type="GO" id="GO:0046872">
    <property type="term" value="F:metal ion binding"/>
    <property type="evidence" value="ECO:0007669"/>
    <property type="project" value="UniProtKB-UniRule"/>
</dbReference>
<dbReference type="HAMAP" id="MF_01974">
    <property type="entry name" value="MetAP_1"/>
    <property type="match status" value="1"/>
</dbReference>
<comment type="function">
    <text evidence="1 6">Removes the N-terminal methionine from nascent proteins. The N-terminal methionine is often cleaved when the second residue in the primary sequence is small and uncharged (Met-Ala-, Cys, Gly, Pro, Ser, Thr, or Val). Requires deformylation of the N(alpha)-formylated initiator methionine before it can be hydrolyzed.</text>
</comment>
<dbReference type="Gene3D" id="3.90.230.10">
    <property type="entry name" value="Creatinase/methionine aminopeptidase superfamily"/>
    <property type="match status" value="1"/>
</dbReference>
<accession>A0A0C1LB73</accession>
<evidence type="ECO:0000313" key="9">
    <source>
        <dbReference type="EMBL" id="KIC92778.1"/>
    </source>
</evidence>
<evidence type="ECO:0000259" key="8">
    <source>
        <dbReference type="Pfam" id="PF00557"/>
    </source>
</evidence>
<comment type="caution">
    <text evidence="9">The sequence shown here is derived from an EMBL/GenBank/DDBJ whole genome shotgun (WGS) entry which is preliminary data.</text>
</comment>
<dbReference type="NCBIfam" id="TIGR00500">
    <property type="entry name" value="met_pdase_I"/>
    <property type="match status" value="1"/>
</dbReference>
<feature type="binding site" evidence="6">
    <location>
        <position position="234"/>
    </location>
    <ligand>
        <name>a divalent metal cation</name>
        <dbReference type="ChEBI" id="CHEBI:60240"/>
        <label>1</label>
    </ligand>
</feature>
<dbReference type="InterPro" id="IPR036005">
    <property type="entry name" value="Creatinase/aminopeptidase-like"/>
</dbReference>
<feature type="domain" description="Peptidase M24" evidence="8">
    <location>
        <begin position="12"/>
        <end position="241"/>
    </location>
</feature>